<dbReference type="Pfam" id="PF00589">
    <property type="entry name" value="Phage_integrase"/>
    <property type="match status" value="1"/>
</dbReference>
<dbReference type="InterPro" id="IPR050090">
    <property type="entry name" value="Tyrosine_recombinase_XerCD"/>
</dbReference>
<feature type="domain" description="Tyr recombinase" evidence="4">
    <location>
        <begin position="115"/>
        <end position="295"/>
    </location>
</feature>
<dbReference type="Gene3D" id="1.10.150.130">
    <property type="match status" value="1"/>
</dbReference>
<sequence>MKRKPIEVNTKDITFDRGYDEFIFNCRARNLRPATIQFYDNSIRSIYKFIDPKMLIKDITKTTVDSFIIGCKNELDIKDITIHTYLRALKAILYYFMKIGYMEKFHIPLIRYDKPVIETYTDEEVKLLLKKPNKNKCNFIEFRNWVICNTLYATGMRSSNMTNLKIKDIDLYNNLISLITTKNRKPLVIPVTKSLQPILREYLAVRNGEEDDYVFCSAYGEKITRDALNASMKIYNNGRRVNRTGIHRWGHTFAKQWILNHGDIIKLQKILNHSDLDMVRNYVNMFTKDLQKDFEEFNPLEFINKKSIKMQK</sequence>
<dbReference type="InterPro" id="IPR002104">
    <property type="entry name" value="Integrase_catalytic"/>
</dbReference>
<organism evidence="5 6">
    <name type="scientific">Clostridium chromiireducens</name>
    <dbReference type="NCBI Taxonomy" id="225345"/>
    <lineage>
        <taxon>Bacteria</taxon>
        <taxon>Bacillati</taxon>
        <taxon>Bacillota</taxon>
        <taxon>Clostridia</taxon>
        <taxon>Eubacteriales</taxon>
        <taxon>Clostridiaceae</taxon>
        <taxon>Clostridium</taxon>
    </lineage>
</organism>
<dbReference type="Pfam" id="PF13102">
    <property type="entry name" value="Phage_int_SAM_5"/>
    <property type="match status" value="1"/>
</dbReference>
<name>A0A399IH93_9CLOT</name>
<dbReference type="InterPro" id="IPR013762">
    <property type="entry name" value="Integrase-like_cat_sf"/>
</dbReference>
<dbReference type="PROSITE" id="PS51898">
    <property type="entry name" value="TYR_RECOMBINASE"/>
    <property type="match status" value="1"/>
</dbReference>
<evidence type="ECO:0000313" key="6">
    <source>
        <dbReference type="Proteomes" id="UP000265930"/>
    </source>
</evidence>
<evidence type="ECO:0000313" key="5">
    <source>
        <dbReference type="EMBL" id="RII32141.1"/>
    </source>
</evidence>
<keyword evidence="2" id="KW-0238">DNA-binding</keyword>
<dbReference type="Gene3D" id="1.10.443.10">
    <property type="entry name" value="Intergrase catalytic core"/>
    <property type="match status" value="1"/>
</dbReference>
<comment type="similarity">
    <text evidence="1">Belongs to the 'phage' integrase family.</text>
</comment>
<accession>A0A399IH93</accession>
<dbReference type="PANTHER" id="PTHR30349:SF64">
    <property type="entry name" value="PROPHAGE INTEGRASE INTD-RELATED"/>
    <property type="match status" value="1"/>
</dbReference>
<evidence type="ECO:0000256" key="3">
    <source>
        <dbReference type="ARBA" id="ARBA00023172"/>
    </source>
</evidence>
<reference evidence="5 6" key="1">
    <citation type="submission" date="2018-08" db="EMBL/GenBank/DDBJ databases">
        <title>Genome of Clostridium chromiireducens C1, DSM12136.</title>
        <authorList>
            <person name="Xing M."/>
            <person name="Wei Y."/>
            <person name="Ang E.L."/>
            <person name="Zhao H."/>
            <person name="Zhang Y."/>
        </authorList>
    </citation>
    <scope>NUCLEOTIDE SEQUENCE [LARGE SCALE GENOMIC DNA]</scope>
    <source>
        <strain evidence="5 6">C1</strain>
    </source>
</reference>
<gene>
    <name evidence="5" type="ORF">D2A34_24795</name>
</gene>
<dbReference type="GO" id="GO:0006310">
    <property type="term" value="P:DNA recombination"/>
    <property type="evidence" value="ECO:0007669"/>
    <property type="project" value="UniProtKB-KW"/>
</dbReference>
<dbReference type="SUPFAM" id="SSF56349">
    <property type="entry name" value="DNA breaking-rejoining enzymes"/>
    <property type="match status" value="1"/>
</dbReference>
<dbReference type="EMBL" id="QXDJ01000009">
    <property type="protein sequence ID" value="RII32141.1"/>
    <property type="molecule type" value="Genomic_DNA"/>
</dbReference>
<protein>
    <submittedName>
        <fullName evidence="5">Site-specific integrase</fullName>
    </submittedName>
</protein>
<evidence type="ECO:0000256" key="1">
    <source>
        <dbReference type="ARBA" id="ARBA00008857"/>
    </source>
</evidence>
<dbReference type="Proteomes" id="UP000265930">
    <property type="component" value="Unassembled WGS sequence"/>
</dbReference>
<dbReference type="AlphaFoldDB" id="A0A399IH93"/>
<evidence type="ECO:0000256" key="2">
    <source>
        <dbReference type="ARBA" id="ARBA00023125"/>
    </source>
</evidence>
<dbReference type="InterPro" id="IPR025269">
    <property type="entry name" value="SAM-like_dom"/>
</dbReference>
<keyword evidence="3" id="KW-0233">DNA recombination</keyword>
<dbReference type="GO" id="GO:0015074">
    <property type="term" value="P:DNA integration"/>
    <property type="evidence" value="ECO:0007669"/>
    <property type="project" value="InterPro"/>
</dbReference>
<proteinExistence type="inferred from homology"/>
<dbReference type="InterPro" id="IPR010998">
    <property type="entry name" value="Integrase_recombinase_N"/>
</dbReference>
<dbReference type="PANTHER" id="PTHR30349">
    <property type="entry name" value="PHAGE INTEGRASE-RELATED"/>
    <property type="match status" value="1"/>
</dbReference>
<dbReference type="InterPro" id="IPR011010">
    <property type="entry name" value="DNA_brk_join_enz"/>
</dbReference>
<dbReference type="RefSeq" id="WP_119368216.1">
    <property type="nucleotide sequence ID" value="NZ_QXDJ01000009.1"/>
</dbReference>
<comment type="caution">
    <text evidence="5">The sequence shown here is derived from an EMBL/GenBank/DDBJ whole genome shotgun (WGS) entry which is preliminary data.</text>
</comment>
<dbReference type="GO" id="GO:0003677">
    <property type="term" value="F:DNA binding"/>
    <property type="evidence" value="ECO:0007669"/>
    <property type="project" value="UniProtKB-KW"/>
</dbReference>
<evidence type="ECO:0000259" key="4">
    <source>
        <dbReference type="PROSITE" id="PS51898"/>
    </source>
</evidence>